<dbReference type="InterPro" id="IPR000845">
    <property type="entry name" value="Nucleoside_phosphorylase_d"/>
</dbReference>
<dbReference type="EC" id="2.4.2.28" evidence="4"/>
<comment type="subunit">
    <text evidence="4">Homohexamer. Dimer of a homotrimer.</text>
</comment>
<evidence type="ECO:0000313" key="7">
    <source>
        <dbReference type="Proteomes" id="UP000534186"/>
    </source>
</evidence>
<evidence type="ECO:0000256" key="2">
    <source>
        <dbReference type="ARBA" id="ARBA00022679"/>
    </source>
</evidence>
<protein>
    <recommendedName>
        <fullName evidence="4">S-methyl-5'-thioadenosine phosphorylase</fullName>
        <ecNumber evidence="4">2.4.2.28</ecNumber>
    </recommendedName>
    <alternativeName>
        <fullName evidence="4">5'-methylthioadenosine phosphorylase</fullName>
        <shortName evidence="4">MTA phosphorylase</shortName>
        <shortName evidence="4">MTAP</shortName>
    </alternativeName>
</protein>
<feature type="site" description="Important for substrate specificity" evidence="4">
    <location>
        <position position="222"/>
    </location>
</feature>
<feature type="binding site" evidence="4">
    <location>
        <position position="185"/>
    </location>
    <ligand>
        <name>substrate</name>
    </ligand>
</feature>
<dbReference type="PANTHER" id="PTHR42679:SF2">
    <property type="entry name" value="S-METHYL-5'-THIOADENOSINE PHOSPHORYLASE"/>
    <property type="match status" value="1"/>
</dbReference>
<dbReference type="Proteomes" id="UP000534186">
    <property type="component" value="Unassembled WGS sequence"/>
</dbReference>
<feature type="binding site" evidence="4">
    <location>
        <position position="186"/>
    </location>
    <ligand>
        <name>phosphate</name>
        <dbReference type="ChEBI" id="CHEBI:43474"/>
    </ligand>
</feature>
<feature type="domain" description="Nucleoside phosphorylase" evidence="5">
    <location>
        <begin position="5"/>
        <end position="244"/>
    </location>
</feature>
<dbReference type="Pfam" id="PF01048">
    <property type="entry name" value="PNP_UDP_1"/>
    <property type="match status" value="1"/>
</dbReference>
<feature type="binding site" evidence="4">
    <location>
        <begin position="54"/>
        <end position="55"/>
    </location>
    <ligand>
        <name>phosphate</name>
        <dbReference type="ChEBI" id="CHEBI:43474"/>
    </ligand>
</feature>
<dbReference type="PANTHER" id="PTHR42679">
    <property type="entry name" value="S-METHYL-5'-THIOADENOSINE PHOSPHORYLASE"/>
    <property type="match status" value="1"/>
</dbReference>
<comment type="catalytic activity">
    <reaction evidence="4">
        <text>S-methyl-5'-thioadenosine + phosphate = 5-(methylsulfanyl)-alpha-D-ribose 1-phosphate + adenine</text>
        <dbReference type="Rhea" id="RHEA:11852"/>
        <dbReference type="ChEBI" id="CHEBI:16708"/>
        <dbReference type="ChEBI" id="CHEBI:17509"/>
        <dbReference type="ChEBI" id="CHEBI:43474"/>
        <dbReference type="ChEBI" id="CHEBI:58533"/>
        <dbReference type="EC" id="2.4.2.28"/>
    </reaction>
</comment>
<feature type="site" description="Important for substrate specificity" evidence="4">
    <location>
        <position position="167"/>
    </location>
</feature>
<name>A0A7Y9T3S6_9BACT</name>
<evidence type="ECO:0000313" key="6">
    <source>
        <dbReference type="EMBL" id="NYF53188.1"/>
    </source>
</evidence>
<keyword evidence="2 4" id="KW-0808">Transferase</keyword>
<keyword evidence="1 4" id="KW-0328">Glycosyltransferase</keyword>
<reference evidence="6 7" key="1">
    <citation type="submission" date="2020-07" db="EMBL/GenBank/DDBJ databases">
        <title>Genomic Encyclopedia of Type Strains, Phase IV (KMG-V): Genome sequencing to study the core and pangenomes of soil and plant-associated prokaryotes.</title>
        <authorList>
            <person name="Whitman W."/>
        </authorList>
    </citation>
    <scope>NUCLEOTIDE SEQUENCE [LARGE SCALE GENOMIC DNA]</scope>
    <source>
        <strain evidence="6 7">M8UP30</strain>
    </source>
</reference>
<dbReference type="GO" id="GO:0019509">
    <property type="term" value="P:L-methionine salvage from methylthioadenosine"/>
    <property type="evidence" value="ECO:0007669"/>
    <property type="project" value="UniProtKB-UniRule"/>
</dbReference>
<evidence type="ECO:0000256" key="3">
    <source>
        <dbReference type="ARBA" id="ARBA00022726"/>
    </source>
</evidence>
<evidence type="ECO:0000259" key="5">
    <source>
        <dbReference type="Pfam" id="PF01048"/>
    </source>
</evidence>
<feature type="binding site" evidence="4">
    <location>
        <position position="12"/>
    </location>
    <ligand>
        <name>phosphate</name>
        <dbReference type="ChEBI" id="CHEBI:43474"/>
    </ligand>
</feature>
<feature type="binding site" evidence="4">
    <location>
        <begin position="87"/>
        <end position="88"/>
    </location>
    <ligand>
        <name>phosphate</name>
        <dbReference type="ChEBI" id="CHEBI:43474"/>
    </ligand>
</feature>
<organism evidence="6 7">
    <name type="scientific">Tunturiibacter lichenicola</name>
    <dbReference type="NCBI Taxonomy" id="2051959"/>
    <lineage>
        <taxon>Bacteria</taxon>
        <taxon>Pseudomonadati</taxon>
        <taxon>Acidobacteriota</taxon>
        <taxon>Terriglobia</taxon>
        <taxon>Terriglobales</taxon>
        <taxon>Acidobacteriaceae</taxon>
        <taxon>Tunturiibacter</taxon>
    </lineage>
</organism>
<dbReference type="InterPro" id="IPR035994">
    <property type="entry name" value="Nucleoside_phosphorylase_sf"/>
</dbReference>
<dbReference type="AlphaFoldDB" id="A0A7Y9T3S6"/>
<dbReference type="GO" id="GO:0006166">
    <property type="term" value="P:purine ribonucleoside salvage"/>
    <property type="evidence" value="ECO:0007669"/>
    <property type="project" value="UniProtKB-KW"/>
</dbReference>
<comment type="caution">
    <text evidence="6">The sequence shown here is derived from an EMBL/GenBank/DDBJ whole genome shotgun (WGS) entry which is preliminary data.</text>
</comment>
<dbReference type="EMBL" id="JACCCV010000002">
    <property type="protein sequence ID" value="NYF53188.1"/>
    <property type="molecule type" value="Genomic_DNA"/>
</dbReference>
<feature type="binding site" evidence="4">
    <location>
        <begin position="209"/>
        <end position="211"/>
    </location>
    <ligand>
        <name>substrate</name>
    </ligand>
</feature>
<dbReference type="GO" id="GO:0017061">
    <property type="term" value="F:S-methyl-5-thioadenosine phosphorylase activity"/>
    <property type="evidence" value="ECO:0007669"/>
    <property type="project" value="UniProtKB-UniRule"/>
</dbReference>
<dbReference type="Gene3D" id="3.40.50.1580">
    <property type="entry name" value="Nucleoside phosphorylase domain"/>
    <property type="match status" value="1"/>
</dbReference>
<dbReference type="SUPFAM" id="SSF53167">
    <property type="entry name" value="Purine and uridine phosphorylases"/>
    <property type="match status" value="1"/>
</dbReference>
<evidence type="ECO:0000256" key="4">
    <source>
        <dbReference type="HAMAP-Rule" id="MF_01963"/>
    </source>
</evidence>
<comment type="similarity">
    <text evidence="4">Belongs to the PNP/MTAP phosphorylase family. MTAP subfamily.</text>
</comment>
<evidence type="ECO:0000256" key="1">
    <source>
        <dbReference type="ARBA" id="ARBA00022676"/>
    </source>
</evidence>
<dbReference type="InterPro" id="IPR018099">
    <property type="entry name" value="Purine_phosphorylase-2_CS"/>
</dbReference>
<dbReference type="HAMAP" id="MF_01963">
    <property type="entry name" value="MTAP"/>
    <property type="match status" value="1"/>
</dbReference>
<sequence length="288" mass="31035">MKKAEIGIIGGSGLYAMPGLTNVREERLTTPFGEPSDAFVLGELEGRNVAFLARHGRGHRILPSELNFRANIFAMKMLGVDSILSVSAVGSLKEEHKPTDFVIPDQFIDRTFARASTFFGEGIVAHVAFGDPICAPLADVLKQACDTVGVVGKLGGTYVCMEGPQFSTRAESNLYRSWGADVIGMTNLQEAKLAREAELCYATVAMVTDYDCWRAGHDDVTVDQIVAVMHQNADNASKVVRAAVAAMPADMTKGCACVDALKYAILTDRKAIPGGTKQKLSLLLDKYL</sequence>
<dbReference type="FunFam" id="3.40.50.1580:FF:000012">
    <property type="entry name" value="Probable 6-oxopurine nucleoside phosphorylase"/>
    <property type="match status" value="1"/>
</dbReference>
<dbReference type="GO" id="GO:0005829">
    <property type="term" value="C:cytosol"/>
    <property type="evidence" value="ECO:0007669"/>
    <property type="project" value="TreeGrafter"/>
</dbReference>
<comment type="function">
    <text evidence="4">Catalyzes the reversible phosphorylation of S-methyl-5'-thioadenosine (MTA) to adenine and 5-methylthioribose-1-phosphate. Involved in the breakdown of MTA, a major by-product of polyamine biosynthesis. Responsible for the first step in the methionine salvage pathway after MTA has been generated from S-adenosylmethionine. Has broad substrate specificity with 6-aminopurine nucleosides as preferred substrates.</text>
</comment>
<comment type="pathway">
    <text evidence="4">Amino-acid biosynthesis; L-methionine biosynthesis via salvage pathway; S-methyl-5-thio-alpha-D-ribose 1-phosphate from S-methyl-5'-thioadenosine (phosphorylase route): step 1/1.</text>
</comment>
<dbReference type="InterPro" id="IPR010044">
    <property type="entry name" value="MTAP"/>
</dbReference>
<dbReference type="CDD" id="cd09010">
    <property type="entry name" value="MTAP_SsMTAPII_like_MTIP"/>
    <property type="match status" value="1"/>
</dbReference>
<proteinExistence type="inferred from homology"/>
<accession>A0A7Y9T3S6</accession>
<gene>
    <name evidence="4" type="primary">mtnP</name>
    <name evidence="6" type="ORF">HDF12_003587</name>
</gene>
<dbReference type="UniPathway" id="UPA00904">
    <property type="reaction ID" value="UER00873"/>
</dbReference>
<keyword evidence="3 4" id="KW-0660">Purine salvage</keyword>
<dbReference type="NCBIfam" id="TIGR01694">
    <property type="entry name" value="MTAP"/>
    <property type="match status" value="1"/>
</dbReference>
<dbReference type="PROSITE" id="PS01240">
    <property type="entry name" value="PNP_MTAP_2"/>
    <property type="match status" value="1"/>
</dbReference>